<accession>A0A955I9Q9</accession>
<reference evidence="1" key="2">
    <citation type="journal article" date="2021" name="Microbiome">
        <title>Successional dynamics and alternative stable states in a saline activated sludge microbial community over 9 years.</title>
        <authorList>
            <person name="Wang Y."/>
            <person name="Ye J."/>
            <person name="Ju F."/>
            <person name="Liu L."/>
            <person name="Boyd J.A."/>
            <person name="Deng Y."/>
            <person name="Parks D.H."/>
            <person name="Jiang X."/>
            <person name="Yin X."/>
            <person name="Woodcroft B.J."/>
            <person name="Tyson G.W."/>
            <person name="Hugenholtz P."/>
            <person name="Polz M.F."/>
            <person name="Zhang T."/>
        </authorList>
    </citation>
    <scope>NUCLEOTIDE SEQUENCE</scope>
    <source>
        <strain evidence="1">HKST-UBA13</strain>
    </source>
</reference>
<evidence type="ECO:0000313" key="1">
    <source>
        <dbReference type="EMBL" id="MCA9380906.1"/>
    </source>
</evidence>
<proteinExistence type="predicted"/>
<reference evidence="1" key="1">
    <citation type="submission" date="2020-04" db="EMBL/GenBank/DDBJ databases">
        <authorList>
            <person name="Zhang T."/>
        </authorList>
    </citation>
    <scope>NUCLEOTIDE SEQUENCE</scope>
    <source>
        <strain evidence="1">HKST-UBA13</strain>
    </source>
</reference>
<gene>
    <name evidence="1" type="ORF">KC678_01440</name>
</gene>
<evidence type="ECO:0000313" key="2">
    <source>
        <dbReference type="Proteomes" id="UP000775877"/>
    </source>
</evidence>
<sequence length="105" mass="12451">MIEEHNYTWKETASYSVTIQEADNYVFVHLNVSKWTVSVMKELKNLFIVLCEEYANKGHELIFSSVSDKKTIKMCELIHPLYEVKPVKQYEDKYWVVAWETGLEI</sequence>
<dbReference type="Proteomes" id="UP000775877">
    <property type="component" value="Unassembled WGS sequence"/>
</dbReference>
<organism evidence="1 2">
    <name type="scientific">Candidatus Dojkabacteria bacterium</name>
    <dbReference type="NCBI Taxonomy" id="2099670"/>
    <lineage>
        <taxon>Bacteria</taxon>
        <taxon>Candidatus Dojkabacteria</taxon>
    </lineage>
</organism>
<name>A0A955I9Q9_9BACT</name>
<dbReference type="EMBL" id="JAGQLJ010000027">
    <property type="protein sequence ID" value="MCA9380906.1"/>
    <property type="molecule type" value="Genomic_DNA"/>
</dbReference>
<protein>
    <submittedName>
        <fullName evidence="1">Uncharacterized protein</fullName>
    </submittedName>
</protein>
<dbReference type="AlphaFoldDB" id="A0A955I9Q9"/>
<comment type="caution">
    <text evidence="1">The sequence shown here is derived from an EMBL/GenBank/DDBJ whole genome shotgun (WGS) entry which is preliminary data.</text>
</comment>